<comment type="caution">
    <text evidence="2">The sequence shown here is derived from an EMBL/GenBank/DDBJ whole genome shotgun (WGS) entry which is preliminary data.</text>
</comment>
<dbReference type="InterPro" id="IPR004860">
    <property type="entry name" value="LAGLIDADG_dom"/>
</dbReference>
<reference evidence="2 3" key="1">
    <citation type="submission" date="2017-09" db="EMBL/GenBank/DDBJ databases">
        <title>Depth-based differentiation of microbial function through sediment-hosted aquifers and enrichment of novel symbionts in the deep terrestrial subsurface.</title>
        <authorList>
            <person name="Probst A.J."/>
            <person name="Ladd B."/>
            <person name="Jarett J.K."/>
            <person name="Geller-Mcgrath D.E."/>
            <person name="Sieber C.M."/>
            <person name="Emerson J.B."/>
            <person name="Anantharaman K."/>
            <person name="Thomas B.C."/>
            <person name="Malmstrom R."/>
            <person name="Stieglmeier M."/>
            <person name="Klingl A."/>
            <person name="Woyke T."/>
            <person name="Ryan C.M."/>
            <person name="Banfield J.F."/>
        </authorList>
    </citation>
    <scope>NUCLEOTIDE SEQUENCE [LARGE SCALE GENOMIC DNA]</scope>
    <source>
        <strain evidence="2">CG23_combo_of_CG06-09_8_20_14_all_40_13</strain>
    </source>
</reference>
<dbReference type="SUPFAM" id="SSF55608">
    <property type="entry name" value="Homing endonucleases"/>
    <property type="match status" value="1"/>
</dbReference>
<proteinExistence type="predicted"/>
<keyword evidence="2" id="KW-0255">Endonuclease</keyword>
<keyword evidence="2" id="KW-0378">Hydrolase</keyword>
<evidence type="ECO:0000313" key="3">
    <source>
        <dbReference type="Proteomes" id="UP000231567"/>
    </source>
</evidence>
<dbReference type="PANTHER" id="PTHR36181:SF2">
    <property type="entry name" value="INTRON-ENCODED ENDONUCLEASE AI3-RELATED"/>
    <property type="match status" value="1"/>
</dbReference>
<keyword evidence="2" id="KW-0540">Nuclease</keyword>
<dbReference type="Proteomes" id="UP000231567">
    <property type="component" value="Unassembled WGS sequence"/>
</dbReference>
<dbReference type="Pfam" id="PF00961">
    <property type="entry name" value="LAGLIDADG_1"/>
    <property type="match status" value="1"/>
</dbReference>
<dbReference type="EMBL" id="PCRM01000010">
    <property type="protein sequence ID" value="PIP21885.1"/>
    <property type="molecule type" value="Genomic_DNA"/>
</dbReference>
<evidence type="ECO:0000259" key="1">
    <source>
        <dbReference type="Pfam" id="PF00961"/>
    </source>
</evidence>
<sequence length="151" mass="17757">MDVNSFITGFVEGEGCFCISFSKRAKLNTGIEVRPSFALSQHKRNLKLLQSIHSEFQCGAIRYSRRDQNYKFEVRSIKDLMKIVIPFFEKYPLLGIKNKDFQNFKKVCELVYTNQHRNKERLGELINLAYQINSSGKKKYTKEELLRHIAR</sequence>
<protein>
    <submittedName>
        <fullName evidence="2">Endonuclease</fullName>
    </submittedName>
</protein>
<dbReference type="AlphaFoldDB" id="A0A2G9YRL6"/>
<dbReference type="InterPro" id="IPR027434">
    <property type="entry name" value="Homing_endonucl"/>
</dbReference>
<dbReference type="InterPro" id="IPR051289">
    <property type="entry name" value="LAGLIDADG_Endonuclease"/>
</dbReference>
<dbReference type="GO" id="GO:0004519">
    <property type="term" value="F:endonuclease activity"/>
    <property type="evidence" value="ECO:0007669"/>
    <property type="project" value="UniProtKB-KW"/>
</dbReference>
<feature type="domain" description="Homing endonuclease LAGLIDADG" evidence="1">
    <location>
        <begin position="7"/>
        <end position="108"/>
    </location>
</feature>
<evidence type="ECO:0000313" key="2">
    <source>
        <dbReference type="EMBL" id="PIP21885.1"/>
    </source>
</evidence>
<dbReference type="Gene3D" id="3.10.28.10">
    <property type="entry name" value="Homing endonucleases"/>
    <property type="match status" value="1"/>
</dbReference>
<dbReference type="PANTHER" id="PTHR36181">
    <property type="entry name" value="INTRON-ENCODED ENDONUCLEASE AI3-RELATED"/>
    <property type="match status" value="1"/>
</dbReference>
<gene>
    <name evidence="2" type="ORF">COX39_00525</name>
</gene>
<name>A0A2G9YRL6_9BACT</name>
<accession>A0A2G9YRL6</accession>
<organism evidence="2 3">
    <name type="scientific">Candidatus Nealsonbacteria bacterium CG23_combo_of_CG06-09_8_20_14_all_40_13</name>
    <dbReference type="NCBI Taxonomy" id="1974724"/>
    <lineage>
        <taxon>Bacteria</taxon>
        <taxon>Candidatus Nealsoniibacteriota</taxon>
    </lineage>
</organism>